<name>A0A1I1M7T4_9GAMM</name>
<dbReference type="STRING" id="1123010.SAMN02745724_02600"/>
<dbReference type="OrthoDB" id="6301078at2"/>
<feature type="chain" id="PRO_5011681117" description="DUF4124 domain-containing protein" evidence="1">
    <location>
        <begin position="18"/>
        <end position="164"/>
    </location>
</feature>
<keyword evidence="1" id="KW-0732">Signal</keyword>
<protein>
    <recommendedName>
        <fullName evidence="4">DUF4124 domain-containing protein</fullName>
    </recommendedName>
</protein>
<proteinExistence type="predicted"/>
<dbReference type="AlphaFoldDB" id="A0A1I1M7T4"/>
<organism evidence="2 3">
    <name type="scientific">Pseudoalteromonas denitrificans DSM 6059</name>
    <dbReference type="NCBI Taxonomy" id="1123010"/>
    <lineage>
        <taxon>Bacteria</taxon>
        <taxon>Pseudomonadati</taxon>
        <taxon>Pseudomonadota</taxon>
        <taxon>Gammaproteobacteria</taxon>
        <taxon>Alteromonadales</taxon>
        <taxon>Pseudoalteromonadaceae</taxon>
        <taxon>Pseudoalteromonas</taxon>
    </lineage>
</organism>
<evidence type="ECO:0000313" key="2">
    <source>
        <dbReference type="EMBL" id="SFC81404.1"/>
    </source>
</evidence>
<accession>A0A1I1M7T4</accession>
<evidence type="ECO:0000313" key="3">
    <source>
        <dbReference type="Proteomes" id="UP000198862"/>
    </source>
</evidence>
<dbReference type="EMBL" id="FOLO01000019">
    <property type="protein sequence ID" value="SFC81404.1"/>
    <property type="molecule type" value="Genomic_DNA"/>
</dbReference>
<feature type="signal peptide" evidence="1">
    <location>
        <begin position="1"/>
        <end position="17"/>
    </location>
</feature>
<gene>
    <name evidence="2" type="ORF">SAMN02745724_02600</name>
</gene>
<sequence>MKYFLILLLLFSGLTFAEKNVSKCISSSGEMRYTTRGCSSGEREMSINKNQSLLQFAQKAKAKRPENNAGPNNSDLSFYLKENFANTDWSENVERSFLEKNYAVVIVDSFRLHKLEGICNATMNWIDKYPHTRFELDSMRFEFNTGESFKERYVVVKECDFELR</sequence>
<evidence type="ECO:0008006" key="4">
    <source>
        <dbReference type="Google" id="ProtNLM"/>
    </source>
</evidence>
<dbReference type="RefSeq" id="WP_091984467.1">
    <property type="nucleotide sequence ID" value="NZ_FOLO01000019.1"/>
</dbReference>
<dbReference type="Proteomes" id="UP000198862">
    <property type="component" value="Unassembled WGS sequence"/>
</dbReference>
<evidence type="ECO:0000256" key="1">
    <source>
        <dbReference type="SAM" id="SignalP"/>
    </source>
</evidence>
<keyword evidence="3" id="KW-1185">Reference proteome</keyword>
<reference evidence="2 3" key="1">
    <citation type="submission" date="2016-10" db="EMBL/GenBank/DDBJ databases">
        <authorList>
            <person name="de Groot N.N."/>
        </authorList>
    </citation>
    <scope>NUCLEOTIDE SEQUENCE [LARGE SCALE GENOMIC DNA]</scope>
    <source>
        <strain evidence="2 3">DSM 6059</strain>
    </source>
</reference>